<dbReference type="STRING" id="521045.Kole_0812"/>
<dbReference type="Pfam" id="PF00528">
    <property type="entry name" value="BPD_transp_1"/>
    <property type="match status" value="1"/>
</dbReference>
<reference evidence="9 10" key="2">
    <citation type="journal article" date="2011" name="J. Bacteriol.">
        <title>Genome Sequence of Kosmotoga olearia Strain TBF 19.5.1, a Thermophilic Bacterium with a Wide Growth Temperature Range, Isolated from the Troll B Oil Platform in the North Sea.</title>
        <authorList>
            <person name="Swithers K.S."/>
            <person name="Dipippo J.L."/>
            <person name="Bruce D.C."/>
            <person name="Detter C."/>
            <person name="Tapia R."/>
            <person name="Han S."/>
            <person name="Goodwin L.A."/>
            <person name="Han J."/>
            <person name="Woyke T."/>
            <person name="Pitluck S."/>
            <person name="Pennacchio L."/>
            <person name="Nolan M."/>
            <person name="Mikhailova N."/>
            <person name="Land M.L."/>
            <person name="Nesbo C.L."/>
            <person name="Gogarten J.P."/>
            <person name="Noll K.M."/>
        </authorList>
    </citation>
    <scope>NUCLEOTIDE SEQUENCE [LARGE SCALE GENOMIC DNA]</scope>
    <source>
        <strain evidence="10">ATCC BAA-1733 / DSM 21960 / TBF 19.5.1</strain>
    </source>
</reference>
<evidence type="ECO:0000256" key="6">
    <source>
        <dbReference type="ARBA" id="ARBA00023136"/>
    </source>
</evidence>
<keyword evidence="5 7" id="KW-1133">Transmembrane helix</keyword>
<gene>
    <name evidence="9" type="ordered locus">Kole_0812</name>
</gene>
<evidence type="ECO:0000256" key="7">
    <source>
        <dbReference type="RuleBase" id="RU363032"/>
    </source>
</evidence>
<dbReference type="PANTHER" id="PTHR43005:SF1">
    <property type="entry name" value="SPERMIDINE_PUTRESCINE TRANSPORT SYSTEM PERMEASE PROTEIN"/>
    <property type="match status" value="1"/>
</dbReference>
<keyword evidence="10" id="KW-1185">Reference proteome</keyword>
<keyword evidence="2 7" id="KW-0813">Transport</keyword>
<protein>
    <submittedName>
        <fullName evidence="9">Binding-protein-dependent transport systems inner membrane component</fullName>
    </submittedName>
</protein>
<dbReference type="GO" id="GO:0005886">
    <property type="term" value="C:plasma membrane"/>
    <property type="evidence" value="ECO:0007669"/>
    <property type="project" value="UniProtKB-SubCell"/>
</dbReference>
<sequence>MTNSRMATVGTLKKKESSLGWKLIMPTIILIAAFILYPVAYNIYLSFFDVSLSPEKPNEFVGLKNYINILSDPDFWKSFSITVLFTILTVGGSIILGIVVALMMNRDFFGRSLVRALLLLPYITPLIAIVFAWRYIFLPIDGPLIRLLAGIGLIDPGVDFINNPNNAFWVVSIFNIWRNFPFVYLMILSRLQSISYTLYEAAEIDGANSIQKFKYITLPELYFVIGSVALLRGIWNFYKFDEVYLMSKFAGTLPIYIYEKAFVGVPEQGVAAAIATILFVVMFILIGIYVKRVLKW</sequence>
<dbReference type="SUPFAM" id="SSF160964">
    <property type="entry name" value="MalF N-terminal region-like"/>
    <property type="match status" value="1"/>
</dbReference>
<dbReference type="EMBL" id="CP001634">
    <property type="protein sequence ID" value="ACR79523.1"/>
    <property type="molecule type" value="Genomic_DNA"/>
</dbReference>
<feature type="transmembrane region" description="Helical" evidence="7">
    <location>
        <begin position="79"/>
        <end position="104"/>
    </location>
</feature>
<feature type="domain" description="ABC transmembrane type-1" evidence="8">
    <location>
        <begin position="79"/>
        <end position="289"/>
    </location>
</feature>
<proteinExistence type="inferred from homology"/>
<feature type="transmembrane region" description="Helical" evidence="7">
    <location>
        <begin position="21"/>
        <end position="44"/>
    </location>
</feature>
<accession>C5CG82</accession>
<dbReference type="eggNOG" id="COG1175">
    <property type="taxonomic scope" value="Bacteria"/>
</dbReference>
<dbReference type="PANTHER" id="PTHR43005">
    <property type="entry name" value="BLR7065 PROTEIN"/>
    <property type="match status" value="1"/>
</dbReference>
<comment type="similarity">
    <text evidence="7">Belongs to the binding-protein-dependent transport system permease family.</text>
</comment>
<evidence type="ECO:0000259" key="8">
    <source>
        <dbReference type="PROSITE" id="PS50928"/>
    </source>
</evidence>
<dbReference type="HOGENOM" id="CLU_016047_0_3_0"/>
<evidence type="ECO:0000256" key="4">
    <source>
        <dbReference type="ARBA" id="ARBA00022692"/>
    </source>
</evidence>
<dbReference type="AlphaFoldDB" id="C5CG82"/>
<evidence type="ECO:0000313" key="9">
    <source>
        <dbReference type="EMBL" id="ACR79523.1"/>
    </source>
</evidence>
<dbReference type="InterPro" id="IPR000515">
    <property type="entry name" value="MetI-like"/>
</dbReference>
<comment type="subcellular location">
    <subcellularLocation>
        <location evidence="1 7">Cell membrane</location>
        <topology evidence="1 7">Multi-pass membrane protein</topology>
    </subcellularLocation>
</comment>
<feature type="transmembrane region" description="Helical" evidence="7">
    <location>
        <begin position="270"/>
        <end position="290"/>
    </location>
</feature>
<dbReference type="CDD" id="cd06261">
    <property type="entry name" value="TM_PBP2"/>
    <property type="match status" value="1"/>
</dbReference>
<dbReference type="SUPFAM" id="SSF161098">
    <property type="entry name" value="MetI-like"/>
    <property type="match status" value="1"/>
</dbReference>
<evidence type="ECO:0000256" key="3">
    <source>
        <dbReference type="ARBA" id="ARBA00022475"/>
    </source>
</evidence>
<keyword evidence="3" id="KW-1003">Cell membrane</keyword>
<dbReference type="GO" id="GO:0055085">
    <property type="term" value="P:transmembrane transport"/>
    <property type="evidence" value="ECO:0007669"/>
    <property type="project" value="InterPro"/>
</dbReference>
<dbReference type="RefSeq" id="WP_015868185.1">
    <property type="nucleotide sequence ID" value="NC_012785.1"/>
</dbReference>
<evidence type="ECO:0000256" key="1">
    <source>
        <dbReference type="ARBA" id="ARBA00004651"/>
    </source>
</evidence>
<feature type="transmembrane region" description="Helical" evidence="7">
    <location>
        <begin position="116"/>
        <end position="136"/>
    </location>
</feature>
<keyword evidence="6 7" id="KW-0472">Membrane</keyword>
<organism evidence="9 10">
    <name type="scientific">Kosmotoga olearia (strain ATCC BAA-1733 / DSM 21960 / TBF 19.5.1)</name>
    <dbReference type="NCBI Taxonomy" id="521045"/>
    <lineage>
        <taxon>Bacteria</taxon>
        <taxon>Thermotogati</taxon>
        <taxon>Thermotogota</taxon>
        <taxon>Thermotogae</taxon>
        <taxon>Kosmotogales</taxon>
        <taxon>Kosmotogaceae</taxon>
        <taxon>Kosmotoga</taxon>
    </lineage>
</organism>
<feature type="transmembrane region" description="Helical" evidence="7">
    <location>
        <begin position="221"/>
        <end position="238"/>
    </location>
</feature>
<evidence type="ECO:0000256" key="2">
    <source>
        <dbReference type="ARBA" id="ARBA00022448"/>
    </source>
</evidence>
<feature type="transmembrane region" description="Helical" evidence="7">
    <location>
        <begin position="167"/>
        <end position="187"/>
    </location>
</feature>
<dbReference type="PROSITE" id="PS50928">
    <property type="entry name" value="ABC_TM1"/>
    <property type="match status" value="1"/>
</dbReference>
<dbReference type="Gene3D" id="1.10.3720.10">
    <property type="entry name" value="MetI-like"/>
    <property type="match status" value="1"/>
</dbReference>
<dbReference type="Proteomes" id="UP000002382">
    <property type="component" value="Chromosome"/>
</dbReference>
<reference evidence="9 10" key="1">
    <citation type="submission" date="2009-06" db="EMBL/GenBank/DDBJ databases">
        <title>Complete sequence of Thermotogales bacterium TBF 19.5.1.</title>
        <authorList>
            <consortium name="US DOE Joint Genome Institute"/>
            <person name="Lucas S."/>
            <person name="Copeland A."/>
            <person name="Lapidus A."/>
            <person name="Glavina del Rio T."/>
            <person name="Tice H."/>
            <person name="Bruce D."/>
            <person name="Goodwin L."/>
            <person name="Pitluck S."/>
            <person name="Chertkov O."/>
            <person name="Brettin T."/>
            <person name="Detter J.C."/>
            <person name="Han C."/>
            <person name="Schmutz J."/>
            <person name="Larimer F."/>
            <person name="Land M."/>
            <person name="Hauser L."/>
            <person name="Kyrpides N."/>
            <person name="Ovchinnikova G."/>
            <person name="Noll K."/>
        </authorList>
    </citation>
    <scope>NUCLEOTIDE SEQUENCE [LARGE SCALE GENOMIC DNA]</scope>
    <source>
        <strain evidence="10">ATCC BAA-1733 / DSM 21960 / TBF 19.5.1</strain>
    </source>
</reference>
<name>C5CG82_KOSOT</name>
<evidence type="ECO:0000256" key="5">
    <source>
        <dbReference type="ARBA" id="ARBA00022989"/>
    </source>
</evidence>
<evidence type="ECO:0000313" key="10">
    <source>
        <dbReference type="Proteomes" id="UP000002382"/>
    </source>
</evidence>
<dbReference type="KEGG" id="kol:Kole_0812"/>
<keyword evidence="4 7" id="KW-0812">Transmembrane</keyword>
<dbReference type="InterPro" id="IPR035906">
    <property type="entry name" value="MetI-like_sf"/>
</dbReference>